<keyword evidence="1" id="KW-0547">Nucleotide-binding</keyword>
<dbReference type="PANTHER" id="PTHR43384:SF6">
    <property type="entry name" value="SEPTUM SITE-DETERMINING PROTEIN MIND HOMOLOG, CHLOROPLASTIC"/>
    <property type="match status" value="1"/>
</dbReference>
<evidence type="ECO:0000256" key="2">
    <source>
        <dbReference type="ARBA" id="ARBA00022840"/>
    </source>
</evidence>
<gene>
    <name evidence="3" type="ORF">CENA302_12865</name>
</gene>
<reference evidence="3 4" key="1">
    <citation type="submission" date="2017-01" db="EMBL/GenBank/DDBJ databases">
        <authorList>
            <person name="Abreu V.A."/>
            <person name="Popin R.V."/>
            <person name="Rigonato J."/>
            <person name="Andreote A.P."/>
            <person name="Schaker P.C."/>
            <person name="Hoff-Risseti C."/>
            <person name="Alvarenga D.O."/>
            <person name="Varani A.M."/>
            <person name="Fiore M.F."/>
        </authorList>
    </citation>
    <scope>NUCLEOTIDE SEQUENCE [LARGE SCALE GENOMIC DNA]</scope>
    <source>
        <strain evidence="3 4">CENA302</strain>
    </source>
</reference>
<dbReference type="RefSeq" id="WP_079291432.1">
    <property type="nucleotide sequence ID" value="NZ_MTPU01000054.1"/>
</dbReference>
<dbReference type="InterPro" id="IPR050625">
    <property type="entry name" value="ParA/MinD_ATPase"/>
</dbReference>
<dbReference type="GO" id="GO:0005829">
    <property type="term" value="C:cytosol"/>
    <property type="evidence" value="ECO:0007669"/>
    <property type="project" value="TreeGrafter"/>
</dbReference>
<keyword evidence="2" id="KW-0067">ATP-binding</keyword>
<accession>A0A9Q5W855</accession>
<dbReference type="GO" id="GO:0005524">
    <property type="term" value="F:ATP binding"/>
    <property type="evidence" value="ECO:0007669"/>
    <property type="project" value="UniProtKB-KW"/>
</dbReference>
<dbReference type="Gene3D" id="3.40.50.300">
    <property type="entry name" value="P-loop containing nucleotide triphosphate hydrolases"/>
    <property type="match status" value="1"/>
</dbReference>
<dbReference type="GO" id="GO:0016887">
    <property type="term" value="F:ATP hydrolysis activity"/>
    <property type="evidence" value="ECO:0007669"/>
    <property type="project" value="TreeGrafter"/>
</dbReference>
<protein>
    <recommendedName>
        <fullName evidence="5">ParA family protein</fullName>
    </recommendedName>
</protein>
<organism evidence="3 4">
    <name type="scientific">Cylindrospermopsis raciborskii CENA302</name>
    <dbReference type="NCBI Taxonomy" id="1170768"/>
    <lineage>
        <taxon>Bacteria</taxon>
        <taxon>Bacillati</taxon>
        <taxon>Cyanobacteriota</taxon>
        <taxon>Cyanophyceae</taxon>
        <taxon>Nostocales</taxon>
        <taxon>Aphanizomenonaceae</taxon>
        <taxon>Cylindrospermopsis</taxon>
    </lineage>
</organism>
<dbReference type="GO" id="GO:0051782">
    <property type="term" value="P:negative regulation of cell division"/>
    <property type="evidence" value="ECO:0007669"/>
    <property type="project" value="TreeGrafter"/>
</dbReference>
<dbReference type="EMBL" id="MTPU01000054">
    <property type="protein sequence ID" value="OPH08863.1"/>
    <property type="molecule type" value="Genomic_DNA"/>
</dbReference>
<name>A0A9Q5W855_9CYAN</name>
<dbReference type="GO" id="GO:0009898">
    <property type="term" value="C:cytoplasmic side of plasma membrane"/>
    <property type="evidence" value="ECO:0007669"/>
    <property type="project" value="TreeGrafter"/>
</dbReference>
<dbReference type="NCBIfam" id="NF047398">
    <property type="entry name" value="AAA_KGGVGR"/>
    <property type="match status" value="1"/>
</dbReference>
<comment type="caution">
    <text evidence="3">The sequence shown here is derived from an EMBL/GenBank/DDBJ whole genome shotgun (WGS) entry which is preliminary data.</text>
</comment>
<dbReference type="AlphaFoldDB" id="A0A9Q5W855"/>
<dbReference type="Proteomes" id="UP000190056">
    <property type="component" value="Unassembled WGS sequence"/>
</dbReference>
<dbReference type="SUPFAM" id="SSF52540">
    <property type="entry name" value="P-loop containing nucleoside triphosphate hydrolases"/>
    <property type="match status" value="1"/>
</dbReference>
<proteinExistence type="predicted"/>
<dbReference type="InterPro" id="IPR027417">
    <property type="entry name" value="P-loop_NTPase"/>
</dbReference>
<evidence type="ECO:0008006" key="5">
    <source>
        <dbReference type="Google" id="ProtNLM"/>
    </source>
</evidence>
<evidence type="ECO:0000313" key="4">
    <source>
        <dbReference type="Proteomes" id="UP000190056"/>
    </source>
</evidence>
<evidence type="ECO:0000256" key="1">
    <source>
        <dbReference type="ARBA" id="ARBA00022741"/>
    </source>
</evidence>
<sequence length="928" mass="107721">MNRFLTWLDVRRRILQETRRDRELKNKGIVRVNCFSDAVEIGITGDKESAKSIVKQWFGDWYLEEESVIQLDMGDDKLPVEFTGPEEIEINPIEPRPFWEEIAYLPEIETSQKSAINLPDPYTQTKINKTELLAFYSFKGGVGRTLNLVAYLLALLERSKELNQPINILVIDADLEAPGLTYWNGVKNPALCFLDFLEVYHYSRLPVEHTLSLFAKELKKNLTSHINEDRSKVYFLPACLNDQQLLDRPILPEHLVRSAHGAWGYSNAINLLGQELDINYVFIDLRAGLSEISSPIIFDPRVERFIVTTISEQSIRGTNLVLQQIGKVAPSQSDIQHEKYYDPWLLINMLKQEVIDSPRYKNAVDEFYQNYIQPEDTEDVYSKRLEIIEAFFAEELLYVNSWEEARSRLSATTLMKNARKWAETKFITADNANNQEVLSEDLFNKKLDDLKKIRDLCEKYRYAETGKGENLLIIEPLRNLASDFSDKLPNVLCIGAKGSGKTFNYIHLSRLRNWESFLRRVDGIDDSQNHEEPKNRTYIFPLLQSQYVECDAQNIINEARNEVRSALKSTLEFSHSNYTDEIKSSLKKSLEENWNELKWTEFWISKIIAKSIDINLDIGHSTLMAIDRELKERKLNIVFLFDGLENIFPEIYTHTQQRIALKALIDDVPTKISEIRKANIGVIIFLRRDFLKHTITQNLAQFENRYSPYNLFWDRDSFLRLVYWICSESGVIDADKNRIYDLSTEDLKRELQKLWGQKLGSDKSKEANTASWIFAALTDFKGNLQARDIIRFLYFATSLTLDTSKETSTKWFSTRLLPPQAIRQALQPCSQEKVEEVKEEYPQFKTWVEKTLPSLPEKKIPFDVNHLKADQNTIRVLEEIGVIYEDKDKDEATRFYIPEIFRAGLGFSGTTGRPRTLALKQKIFGKGN</sequence>
<evidence type="ECO:0000313" key="3">
    <source>
        <dbReference type="EMBL" id="OPH08863.1"/>
    </source>
</evidence>
<dbReference type="PANTHER" id="PTHR43384">
    <property type="entry name" value="SEPTUM SITE-DETERMINING PROTEIN MIND HOMOLOG, CHLOROPLASTIC-RELATED"/>
    <property type="match status" value="1"/>
</dbReference>